<dbReference type="AlphaFoldDB" id="A0AAV2EPS3"/>
<keyword evidence="2" id="KW-1185">Reference proteome</keyword>
<protein>
    <submittedName>
        <fullName evidence="1">Uncharacterized protein</fullName>
    </submittedName>
</protein>
<name>A0AAV2EPS3_9ROSI</name>
<proteinExistence type="predicted"/>
<reference evidence="1 2" key="1">
    <citation type="submission" date="2024-04" db="EMBL/GenBank/DDBJ databases">
        <authorList>
            <person name="Fracassetti M."/>
        </authorList>
    </citation>
    <scope>NUCLEOTIDE SEQUENCE [LARGE SCALE GENOMIC DNA]</scope>
</reference>
<gene>
    <name evidence="1" type="ORF">LTRI10_LOCUS28555</name>
</gene>
<organism evidence="1 2">
    <name type="scientific">Linum trigynum</name>
    <dbReference type="NCBI Taxonomy" id="586398"/>
    <lineage>
        <taxon>Eukaryota</taxon>
        <taxon>Viridiplantae</taxon>
        <taxon>Streptophyta</taxon>
        <taxon>Embryophyta</taxon>
        <taxon>Tracheophyta</taxon>
        <taxon>Spermatophyta</taxon>
        <taxon>Magnoliopsida</taxon>
        <taxon>eudicotyledons</taxon>
        <taxon>Gunneridae</taxon>
        <taxon>Pentapetalae</taxon>
        <taxon>rosids</taxon>
        <taxon>fabids</taxon>
        <taxon>Malpighiales</taxon>
        <taxon>Linaceae</taxon>
        <taxon>Linum</taxon>
    </lineage>
</organism>
<accession>A0AAV2EPS3</accession>
<evidence type="ECO:0000313" key="1">
    <source>
        <dbReference type="EMBL" id="CAL1387578.1"/>
    </source>
</evidence>
<evidence type="ECO:0000313" key="2">
    <source>
        <dbReference type="Proteomes" id="UP001497516"/>
    </source>
</evidence>
<dbReference type="EMBL" id="OZ034818">
    <property type="protein sequence ID" value="CAL1387578.1"/>
    <property type="molecule type" value="Genomic_DNA"/>
</dbReference>
<dbReference type="Proteomes" id="UP001497516">
    <property type="component" value="Chromosome 5"/>
</dbReference>
<sequence length="82" mass="9405">MVESFFIFSDSKAELFPDTKISICAWRSFRLMDGTWSSRSPLSPAVTKALGRLPHRPVLLRWKEAKNPKPTNPLLDEEGDMR</sequence>